<reference evidence="3" key="1">
    <citation type="journal article" date="2020" name="Stud. Mycol.">
        <title>101 Dothideomycetes genomes: a test case for predicting lifestyles and emergence of pathogens.</title>
        <authorList>
            <person name="Haridas S."/>
            <person name="Albert R."/>
            <person name="Binder M."/>
            <person name="Bloem J."/>
            <person name="Labutti K."/>
            <person name="Salamov A."/>
            <person name="Andreopoulos B."/>
            <person name="Baker S."/>
            <person name="Barry K."/>
            <person name="Bills G."/>
            <person name="Bluhm B."/>
            <person name="Cannon C."/>
            <person name="Castanera R."/>
            <person name="Culley D."/>
            <person name="Daum C."/>
            <person name="Ezra D."/>
            <person name="Gonzalez J."/>
            <person name="Henrissat B."/>
            <person name="Kuo A."/>
            <person name="Liang C."/>
            <person name="Lipzen A."/>
            <person name="Lutzoni F."/>
            <person name="Magnuson J."/>
            <person name="Mondo S."/>
            <person name="Nolan M."/>
            <person name="Ohm R."/>
            <person name="Pangilinan J."/>
            <person name="Park H.-J."/>
            <person name="Ramirez L."/>
            <person name="Alfaro M."/>
            <person name="Sun H."/>
            <person name="Tritt A."/>
            <person name="Yoshinaga Y."/>
            <person name="Zwiers L.-H."/>
            <person name="Turgeon B."/>
            <person name="Goodwin S."/>
            <person name="Spatafora J."/>
            <person name="Crous P."/>
            <person name="Grigoriev I."/>
        </authorList>
    </citation>
    <scope>NUCLEOTIDE SEQUENCE</scope>
    <source>
        <strain evidence="3">HMLAC05119</strain>
    </source>
</reference>
<evidence type="ECO:0000256" key="1">
    <source>
        <dbReference type="SAM" id="SignalP"/>
    </source>
</evidence>
<keyword evidence="4" id="KW-1185">Reference proteome</keyword>
<feature type="signal peptide" evidence="1">
    <location>
        <begin position="1"/>
        <end position="18"/>
    </location>
</feature>
<feature type="chain" id="PRO_5025420693" description="DUF8021 domain-containing protein" evidence="1">
    <location>
        <begin position="19"/>
        <end position="307"/>
    </location>
</feature>
<dbReference type="Proteomes" id="UP000800096">
    <property type="component" value="Unassembled WGS sequence"/>
</dbReference>
<feature type="domain" description="DUF8021" evidence="2">
    <location>
        <begin position="147"/>
        <end position="252"/>
    </location>
</feature>
<evidence type="ECO:0000259" key="2">
    <source>
        <dbReference type="Pfam" id="PF26061"/>
    </source>
</evidence>
<gene>
    <name evidence="3" type="ORF">BDU57DRAFT_552583</name>
</gene>
<protein>
    <recommendedName>
        <fullName evidence="2">DUF8021 domain-containing protein</fullName>
    </recommendedName>
</protein>
<accession>A0A6A5QXU4</accession>
<evidence type="ECO:0000313" key="3">
    <source>
        <dbReference type="EMBL" id="KAF1920109.1"/>
    </source>
</evidence>
<sequence>MRSLVIATFCALATRASAACTRETLKAVTDAHLAAQTAGQTSFAANVTYTENRKKVDIKSSILAKALKVDHSRAQHDVPQCAVFTEFIVTNSAGPYVIATQLRVSNTTNTVSQIDSIVTTKGDWLFNVTGTYHWASQEKWDPIPADKRDTRATIQAAGDAYCDLFADKSVKVPWGTPCARLEGGAYTGKGQASDSCNVGVPSGVQLVNRQYVIDEDYGTVDIIMDFGGTKGSVGAKGLPDSHDFRVEGGKLSCTVSFPSHGVHTFRAPDQGIRDRIGLSITNSFMPCPTNMKFPQTAISNRTETRAV</sequence>
<dbReference type="OrthoDB" id="3504677at2759"/>
<proteinExistence type="predicted"/>
<dbReference type="Pfam" id="PF26061">
    <property type="entry name" value="DUF8021"/>
    <property type="match status" value="1"/>
</dbReference>
<dbReference type="InterPro" id="IPR058334">
    <property type="entry name" value="DUF8021"/>
</dbReference>
<dbReference type="AlphaFoldDB" id="A0A6A5QXU4"/>
<evidence type="ECO:0000313" key="4">
    <source>
        <dbReference type="Proteomes" id="UP000800096"/>
    </source>
</evidence>
<keyword evidence="1" id="KW-0732">Signal</keyword>
<name>A0A6A5QXU4_AMPQU</name>
<organism evidence="3 4">
    <name type="scientific">Ampelomyces quisqualis</name>
    <name type="common">Powdery mildew agent</name>
    <dbReference type="NCBI Taxonomy" id="50730"/>
    <lineage>
        <taxon>Eukaryota</taxon>
        <taxon>Fungi</taxon>
        <taxon>Dikarya</taxon>
        <taxon>Ascomycota</taxon>
        <taxon>Pezizomycotina</taxon>
        <taxon>Dothideomycetes</taxon>
        <taxon>Pleosporomycetidae</taxon>
        <taxon>Pleosporales</taxon>
        <taxon>Pleosporineae</taxon>
        <taxon>Phaeosphaeriaceae</taxon>
        <taxon>Ampelomyces</taxon>
    </lineage>
</organism>
<dbReference type="EMBL" id="ML979132">
    <property type="protein sequence ID" value="KAF1920109.1"/>
    <property type="molecule type" value="Genomic_DNA"/>
</dbReference>